<feature type="region of interest" description="Disordered" evidence="1">
    <location>
        <begin position="88"/>
        <end position="153"/>
    </location>
</feature>
<keyword evidence="3" id="KW-1185">Reference proteome</keyword>
<evidence type="ECO:0000313" key="3">
    <source>
        <dbReference type="Proteomes" id="UP000094527"/>
    </source>
</evidence>
<gene>
    <name evidence="2" type="ORF">Ocin01_02040</name>
</gene>
<sequence>METESDNENTVLGLGSILDLEGREEFSGLDNDALDFSQLEDFIANETDANGSYFADTLANSEASKHATAQPNPQASRDRILVITTTNDPAIYVGGKPAPPSANSRPTAYPAGSLPHNLPDSPPDSGSEPPYSPTDPGSRSPSKLKLCTRIKIL</sequence>
<protein>
    <submittedName>
        <fullName evidence="2">Uncharacterized protein</fullName>
    </submittedName>
</protein>
<proteinExistence type="predicted"/>
<dbReference type="OrthoDB" id="6750504at2759"/>
<comment type="caution">
    <text evidence="2">The sequence shown here is derived from an EMBL/GenBank/DDBJ whole genome shotgun (WGS) entry which is preliminary data.</text>
</comment>
<evidence type="ECO:0000256" key="1">
    <source>
        <dbReference type="SAM" id="MobiDB-lite"/>
    </source>
</evidence>
<accession>A0A1D2NI18</accession>
<evidence type="ECO:0000313" key="2">
    <source>
        <dbReference type="EMBL" id="ODN04626.1"/>
    </source>
</evidence>
<feature type="non-terminal residue" evidence="2">
    <location>
        <position position="153"/>
    </location>
</feature>
<dbReference type="AlphaFoldDB" id="A0A1D2NI18"/>
<reference evidence="2 3" key="1">
    <citation type="journal article" date="2016" name="Genome Biol. Evol.">
        <title>Gene Family Evolution Reflects Adaptation to Soil Environmental Stressors in the Genome of the Collembolan Orchesella cincta.</title>
        <authorList>
            <person name="Faddeeva-Vakhrusheva A."/>
            <person name="Derks M.F."/>
            <person name="Anvar S.Y."/>
            <person name="Agamennone V."/>
            <person name="Suring W."/>
            <person name="Smit S."/>
            <person name="van Straalen N.M."/>
            <person name="Roelofs D."/>
        </authorList>
    </citation>
    <scope>NUCLEOTIDE SEQUENCE [LARGE SCALE GENOMIC DNA]</scope>
    <source>
        <tissue evidence="2">Mixed pool</tissue>
    </source>
</reference>
<organism evidence="2 3">
    <name type="scientific">Orchesella cincta</name>
    <name type="common">Springtail</name>
    <name type="synonym">Podura cincta</name>
    <dbReference type="NCBI Taxonomy" id="48709"/>
    <lineage>
        <taxon>Eukaryota</taxon>
        <taxon>Metazoa</taxon>
        <taxon>Ecdysozoa</taxon>
        <taxon>Arthropoda</taxon>
        <taxon>Hexapoda</taxon>
        <taxon>Collembola</taxon>
        <taxon>Entomobryomorpha</taxon>
        <taxon>Entomobryoidea</taxon>
        <taxon>Orchesellidae</taxon>
        <taxon>Orchesellinae</taxon>
        <taxon>Orchesella</taxon>
    </lineage>
</organism>
<dbReference type="EMBL" id="LJIJ01000039">
    <property type="protein sequence ID" value="ODN04626.1"/>
    <property type="molecule type" value="Genomic_DNA"/>
</dbReference>
<dbReference type="Proteomes" id="UP000094527">
    <property type="component" value="Unassembled WGS sequence"/>
</dbReference>
<dbReference type="STRING" id="48709.A0A1D2NI18"/>
<name>A0A1D2NI18_ORCCI</name>